<sequence>MMNYTEIAKFLNFVLQLSFKIATKDHPSSPWPDQQMDSLKNYDLNQVLVEIHKNYKQSWADERISNQMNKDYERYLSILEHYLKKFPKKEQRAVRVRYNQIKGYLDNPTFLDPTILHSMSSQGEEVNFMEDREKEPVPLMEPNAVRSSADVEFTTSQRILKELNIIAWIFESQKMKASQTMNSFPLLHKDGRYSGVIKIASSEPLFNFQHHIQKYTERYEKLRNNNLLKKELTEIKVKMRKILSYYHEELSPESTCFKNFKINIPEVLNEQKKYWTHHTLLIVVDSMEPDYINFGEEFQEASEFNYFTSNIELSQYCEKLLDFIRKITTPFGERGHVGTDNNVFSRVRIEMERNRRLEQKEKEKETSTDSGNSDNNPYPQVFVDIKAYKIFDRLYQNKKDSSTPLAEFSFIYRRMWKDNLLQEFQRPEVFRKWLAEEKNYALVLPSAIKRLAEIGYQQIKEEAYQSAKELIKQ</sequence>
<organism evidence="3 4">
    <name type="scientific">Autumnicola lenta</name>
    <dbReference type="NCBI Taxonomy" id="3075593"/>
    <lineage>
        <taxon>Bacteria</taxon>
        <taxon>Pseudomonadati</taxon>
        <taxon>Bacteroidota</taxon>
        <taxon>Flavobacteriia</taxon>
        <taxon>Flavobacteriales</taxon>
        <taxon>Flavobacteriaceae</taxon>
        <taxon>Autumnicola</taxon>
    </lineage>
</organism>
<protein>
    <submittedName>
        <fullName evidence="3">Uncharacterized protein</fullName>
    </submittedName>
</protein>
<dbReference type="RefSeq" id="WP_311494490.1">
    <property type="nucleotide sequence ID" value="NZ_JAVRHO010000007.1"/>
</dbReference>
<feature type="compositionally biased region" description="Basic and acidic residues" evidence="2">
    <location>
        <begin position="355"/>
        <end position="367"/>
    </location>
</feature>
<gene>
    <name evidence="3" type="ORF">RM545_06405</name>
</gene>
<evidence type="ECO:0000313" key="3">
    <source>
        <dbReference type="EMBL" id="MDT0646316.1"/>
    </source>
</evidence>
<keyword evidence="4" id="KW-1185">Reference proteome</keyword>
<accession>A0ABU3CJ25</accession>
<dbReference type="EMBL" id="JAVRHO010000007">
    <property type="protein sequence ID" value="MDT0646316.1"/>
    <property type="molecule type" value="Genomic_DNA"/>
</dbReference>
<feature type="region of interest" description="Disordered" evidence="2">
    <location>
        <begin position="355"/>
        <end position="378"/>
    </location>
</feature>
<evidence type="ECO:0000313" key="4">
    <source>
        <dbReference type="Proteomes" id="UP001245285"/>
    </source>
</evidence>
<comment type="caution">
    <text evidence="3">The sequence shown here is derived from an EMBL/GenBank/DDBJ whole genome shotgun (WGS) entry which is preliminary data.</text>
</comment>
<feature type="compositionally biased region" description="Polar residues" evidence="2">
    <location>
        <begin position="368"/>
        <end position="378"/>
    </location>
</feature>
<evidence type="ECO:0000256" key="1">
    <source>
        <dbReference type="SAM" id="Coils"/>
    </source>
</evidence>
<evidence type="ECO:0000256" key="2">
    <source>
        <dbReference type="SAM" id="MobiDB-lite"/>
    </source>
</evidence>
<dbReference type="Proteomes" id="UP001245285">
    <property type="component" value="Unassembled WGS sequence"/>
</dbReference>
<reference evidence="3 4" key="1">
    <citation type="submission" date="2023-09" db="EMBL/GenBank/DDBJ databases">
        <authorList>
            <person name="Rey-Velasco X."/>
        </authorList>
    </citation>
    <scope>NUCLEOTIDE SEQUENCE [LARGE SCALE GENOMIC DNA]</scope>
    <source>
        <strain evidence="3 4">F260</strain>
    </source>
</reference>
<name>A0ABU3CJ25_9FLAO</name>
<feature type="coiled-coil region" evidence="1">
    <location>
        <begin position="205"/>
        <end position="232"/>
    </location>
</feature>
<proteinExistence type="predicted"/>
<keyword evidence="1" id="KW-0175">Coiled coil</keyword>